<keyword evidence="3" id="KW-0378">Hydrolase</keyword>
<dbReference type="RefSeq" id="WP_344239053.1">
    <property type="nucleotide sequence ID" value="NZ_BAAAPH010000024.1"/>
</dbReference>
<reference evidence="3 4" key="1">
    <citation type="journal article" date="2019" name="Int. J. Syst. Evol. Microbiol.">
        <title>The Global Catalogue of Microorganisms (GCM) 10K type strain sequencing project: providing services to taxonomists for standard genome sequencing and annotation.</title>
        <authorList>
            <consortium name="The Broad Institute Genomics Platform"/>
            <consortium name="The Broad Institute Genome Sequencing Center for Infectious Disease"/>
            <person name="Wu L."/>
            <person name="Ma J."/>
        </authorList>
    </citation>
    <scope>NUCLEOTIDE SEQUENCE [LARGE SCALE GENOMIC DNA]</scope>
    <source>
        <strain evidence="3 4">JCM 15572</strain>
    </source>
</reference>
<evidence type="ECO:0000313" key="4">
    <source>
        <dbReference type="Proteomes" id="UP001501705"/>
    </source>
</evidence>
<dbReference type="InterPro" id="IPR000073">
    <property type="entry name" value="AB_hydrolase_1"/>
</dbReference>
<accession>A0ABN2E7K2</accession>
<keyword evidence="4" id="KW-1185">Reference proteome</keyword>
<dbReference type="PANTHER" id="PTHR43194">
    <property type="entry name" value="HYDROLASE ALPHA/BETA FOLD FAMILY"/>
    <property type="match status" value="1"/>
</dbReference>
<comment type="caution">
    <text evidence="3">The sequence shown here is derived from an EMBL/GenBank/DDBJ whole genome shotgun (WGS) entry which is preliminary data.</text>
</comment>
<dbReference type="InterPro" id="IPR050228">
    <property type="entry name" value="Carboxylesterase_BioH"/>
</dbReference>
<dbReference type="PANTHER" id="PTHR43194:SF5">
    <property type="entry name" value="PIMELOYL-[ACYL-CARRIER PROTEIN] METHYL ESTER ESTERASE"/>
    <property type="match status" value="1"/>
</dbReference>
<proteinExistence type="predicted"/>
<dbReference type="InterPro" id="IPR029058">
    <property type="entry name" value="AB_hydrolase_fold"/>
</dbReference>
<dbReference type="GO" id="GO:0016787">
    <property type="term" value="F:hydrolase activity"/>
    <property type="evidence" value="ECO:0007669"/>
    <property type="project" value="UniProtKB-KW"/>
</dbReference>
<evidence type="ECO:0000313" key="3">
    <source>
        <dbReference type="EMBL" id="GAA1596611.1"/>
    </source>
</evidence>
<sequence>MRTAELTQGTVTSRDGTEIGYYKTGTNAQAPAVVVLHGSMESARSHLLLAEALADEFTVYLPDRRGRGLSGPHRPNHSIQTEVEDLQAVLKATGAELLFGVSAAGAVALETARTRATTSATTSAVQSTGGPDSTLPGSAAAGSAGGRVLRKVAVYEPALVADGAPHREWLARFDREIACGDVSAAMVTSMFGFEMAPAFLKVMPRGLLRYMTEKMMAKEERGAAAGAITMRQLAPTIHAEGTIVAELAGTFDAFRAVQADVLLMGGSKGLRGLAPGRDTLEKVLPHCTRIEFPGYDHGSSSDPSPLNPTGKPEAVRRIATELKSFFTQ</sequence>
<protein>
    <submittedName>
        <fullName evidence="3">Alpha/beta hydrolase</fullName>
    </submittedName>
</protein>
<evidence type="ECO:0000256" key="1">
    <source>
        <dbReference type="SAM" id="MobiDB-lite"/>
    </source>
</evidence>
<dbReference type="Pfam" id="PF12697">
    <property type="entry name" value="Abhydrolase_6"/>
    <property type="match status" value="1"/>
</dbReference>
<gene>
    <name evidence="3" type="ORF">GCM10009804_61390</name>
</gene>
<evidence type="ECO:0000259" key="2">
    <source>
        <dbReference type="Pfam" id="PF12697"/>
    </source>
</evidence>
<feature type="domain" description="AB hydrolase-1" evidence="2">
    <location>
        <begin position="33"/>
        <end position="220"/>
    </location>
</feature>
<dbReference type="SUPFAM" id="SSF53474">
    <property type="entry name" value="alpha/beta-Hydrolases"/>
    <property type="match status" value="1"/>
</dbReference>
<name>A0ABN2E7K2_9ACTN</name>
<dbReference type="Proteomes" id="UP001501705">
    <property type="component" value="Unassembled WGS sequence"/>
</dbReference>
<feature type="region of interest" description="Disordered" evidence="1">
    <location>
        <begin position="116"/>
        <end position="139"/>
    </location>
</feature>
<organism evidence="3 4">
    <name type="scientific">Kribbella hippodromi</name>
    <dbReference type="NCBI Taxonomy" id="434347"/>
    <lineage>
        <taxon>Bacteria</taxon>
        <taxon>Bacillati</taxon>
        <taxon>Actinomycetota</taxon>
        <taxon>Actinomycetes</taxon>
        <taxon>Propionibacteriales</taxon>
        <taxon>Kribbellaceae</taxon>
        <taxon>Kribbella</taxon>
    </lineage>
</organism>
<dbReference type="EMBL" id="BAAAPH010000024">
    <property type="protein sequence ID" value="GAA1596611.1"/>
    <property type="molecule type" value="Genomic_DNA"/>
</dbReference>
<dbReference type="Gene3D" id="3.40.50.1820">
    <property type="entry name" value="alpha/beta hydrolase"/>
    <property type="match status" value="1"/>
</dbReference>